<proteinExistence type="predicted"/>
<feature type="domain" description="EF-hand" evidence="3">
    <location>
        <begin position="261"/>
        <end position="296"/>
    </location>
</feature>
<evidence type="ECO:0000256" key="2">
    <source>
        <dbReference type="SAM" id="MobiDB-lite"/>
    </source>
</evidence>
<dbReference type="RefSeq" id="XP_023623481.1">
    <property type="nucleotide sequence ID" value="XM_023767713.1"/>
</dbReference>
<keyword evidence="1" id="KW-0677">Repeat</keyword>
<dbReference type="PROSITE" id="PS50222">
    <property type="entry name" value="EF_HAND_2"/>
    <property type="match status" value="1"/>
</dbReference>
<feature type="region of interest" description="Disordered" evidence="2">
    <location>
        <begin position="1"/>
        <end position="152"/>
    </location>
</feature>
<gene>
    <name evidence="4" type="ORF">RCC_02422</name>
</gene>
<dbReference type="Proteomes" id="UP000225277">
    <property type="component" value="Unassembled WGS sequence"/>
</dbReference>
<dbReference type="InterPro" id="IPR011992">
    <property type="entry name" value="EF-hand-dom_pair"/>
</dbReference>
<evidence type="ECO:0000313" key="4">
    <source>
        <dbReference type="EMBL" id="CZT16588.1"/>
    </source>
</evidence>
<dbReference type="Gene3D" id="1.10.238.10">
    <property type="entry name" value="EF-hand"/>
    <property type="match status" value="1"/>
</dbReference>
<evidence type="ECO:0000259" key="3">
    <source>
        <dbReference type="PROSITE" id="PS50222"/>
    </source>
</evidence>
<dbReference type="GO" id="GO:0005509">
    <property type="term" value="F:calcium ion binding"/>
    <property type="evidence" value="ECO:0007669"/>
    <property type="project" value="InterPro"/>
</dbReference>
<dbReference type="GeneID" id="35597638"/>
<dbReference type="SUPFAM" id="SSF47473">
    <property type="entry name" value="EF-hand"/>
    <property type="match status" value="1"/>
</dbReference>
<reference evidence="4 5" key="1">
    <citation type="submission" date="2016-03" db="EMBL/GenBank/DDBJ databases">
        <authorList>
            <person name="Ploux O."/>
        </authorList>
    </citation>
    <scope>NUCLEOTIDE SEQUENCE [LARGE SCALE GENOMIC DNA]</scope>
    <source>
        <strain evidence="4 5">URUG2</strain>
    </source>
</reference>
<feature type="compositionally biased region" description="Polar residues" evidence="2">
    <location>
        <begin position="35"/>
        <end position="44"/>
    </location>
</feature>
<sequence>MQTNPNRLSANIRASPFKRQTSSASPASSPTKQSNNNLSLSPEKTSPFVRRPSQISNSSERPSSPFGRPLSGVSIPASPSWKESPAAEDTFISRRQPSPTPVPDEPNTPTIQLGNSPRIHNGARKSSEEQPLDSPFTAPGPANLRPTPQRTTIPSTIRTTQATHLSQPKFAPPQLVVMGGHGGAYNHIPQSLLHSMRESFEVLDNSNSGAITSASVAEMLSQLGLDNNPAALRSFFPPNGPGQLNLARYLDTLSGPLADLSQPEELRAAFEAFDVDDSGQIDVSVLRDALLHTAPNPGEEMIKLSEKEVDGILGEFAGRRAFGSKGVNASKGKGDVFKYRDFMANVGPTATDNDRVAT</sequence>
<dbReference type="EMBL" id="FJUY01000003">
    <property type="protein sequence ID" value="CZT16588.1"/>
    <property type="molecule type" value="Genomic_DNA"/>
</dbReference>
<evidence type="ECO:0000313" key="5">
    <source>
        <dbReference type="Proteomes" id="UP000225277"/>
    </source>
</evidence>
<name>A0A2D3UQK0_9PEZI</name>
<dbReference type="SMART" id="SM00054">
    <property type="entry name" value="EFh"/>
    <property type="match status" value="2"/>
</dbReference>
<organism evidence="4 5">
    <name type="scientific">Ramularia collo-cygni</name>
    <dbReference type="NCBI Taxonomy" id="112498"/>
    <lineage>
        <taxon>Eukaryota</taxon>
        <taxon>Fungi</taxon>
        <taxon>Dikarya</taxon>
        <taxon>Ascomycota</taxon>
        <taxon>Pezizomycotina</taxon>
        <taxon>Dothideomycetes</taxon>
        <taxon>Dothideomycetidae</taxon>
        <taxon>Mycosphaerellales</taxon>
        <taxon>Mycosphaerellaceae</taxon>
        <taxon>Ramularia</taxon>
    </lineage>
</organism>
<dbReference type="AlphaFoldDB" id="A0A2D3UQK0"/>
<protein>
    <recommendedName>
        <fullName evidence="3">EF-hand domain-containing protein</fullName>
    </recommendedName>
</protein>
<feature type="compositionally biased region" description="Low complexity" evidence="2">
    <location>
        <begin position="18"/>
        <end position="34"/>
    </location>
</feature>
<accession>A0A2D3UQK0</accession>
<dbReference type="OrthoDB" id="429467at2759"/>
<evidence type="ECO:0000256" key="1">
    <source>
        <dbReference type="ARBA" id="ARBA00022737"/>
    </source>
</evidence>
<feature type="compositionally biased region" description="Polar residues" evidence="2">
    <location>
        <begin position="53"/>
        <end position="62"/>
    </location>
</feature>
<dbReference type="STRING" id="112498.A0A2D3UQK0"/>
<keyword evidence="5" id="KW-1185">Reference proteome</keyword>
<dbReference type="InterPro" id="IPR050403">
    <property type="entry name" value="Myosin_RLC"/>
</dbReference>
<dbReference type="PANTHER" id="PTHR23049">
    <property type="entry name" value="MYOSIN REGULATORY LIGHT CHAIN 2"/>
    <property type="match status" value="1"/>
</dbReference>
<dbReference type="InterPro" id="IPR002048">
    <property type="entry name" value="EF_hand_dom"/>
</dbReference>